<dbReference type="PANTHER" id="PTHR47882:SF1">
    <property type="entry name" value="BIOGENESIS OF LYSOSOME-RELATED ORGANELLES COMPLEX 1 SUBUNIT 2"/>
    <property type="match status" value="1"/>
</dbReference>
<organism evidence="3">
    <name type="scientific">Fagus sylvatica</name>
    <name type="common">Beechnut</name>
    <dbReference type="NCBI Taxonomy" id="28930"/>
    <lineage>
        <taxon>Eukaryota</taxon>
        <taxon>Viridiplantae</taxon>
        <taxon>Streptophyta</taxon>
        <taxon>Embryophyta</taxon>
        <taxon>Tracheophyta</taxon>
        <taxon>Spermatophyta</taxon>
        <taxon>Magnoliopsida</taxon>
        <taxon>eudicotyledons</taxon>
        <taxon>Gunneridae</taxon>
        <taxon>Pentapetalae</taxon>
        <taxon>rosids</taxon>
        <taxon>fabids</taxon>
        <taxon>Fagales</taxon>
        <taxon>Fagaceae</taxon>
        <taxon>Fagus</taxon>
    </lineage>
</organism>
<feature type="region of interest" description="Disordered" evidence="2">
    <location>
        <begin position="38"/>
        <end position="86"/>
    </location>
</feature>
<dbReference type="InterPro" id="IPR019269">
    <property type="entry name" value="BLOC1_su2"/>
</dbReference>
<feature type="region of interest" description="Disordered" evidence="2">
    <location>
        <begin position="1"/>
        <end position="22"/>
    </location>
</feature>
<reference evidence="3" key="1">
    <citation type="submission" date="2018-02" db="EMBL/GenBank/DDBJ databases">
        <authorList>
            <person name="Cohen D.B."/>
            <person name="Kent A.D."/>
        </authorList>
    </citation>
    <scope>NUCLEOTIDE SEQUENCE</scope>
</reference>
<gene>
    <name evidence="3" type="ORF">FSB_LOCUS29131</name>
</gene>
<proteinExistence type="inferred from homology"/>
<accession>A0A2N9GPA9</accession>
<feature type="compositionally biased region" description="Basic and acidic residues" evidence="2">
    <location>
        <begin position="1"/>
        <end position="21"/>
    </location>
</feature>
<comment type="similarity">
    <text evidence="1">Belongs to the BLOC1S2 family.</text>
</comment>
<evidence type="ECO:0000256" key="2">
    <source>
        <dbReference type="SAM" id="MobiDB-lite"/>
    </source>
</evidence>
<dbReference type="AlphaFoldDB" id="A0A2N9GPA9"/>
<sequence length="284" mass="30660">MKESPGPAERERGVRLREKEGVGLAGEGLVEVECALEDQQREKEAESNLKTAAPSPITTSRRRRLSISSSEKDEQAQPPHDDLADSLNNLFTSVSTMIKSQLQRTNNQLEMLEKMNVKVGEEYKGLGDVASGLRVFVEQLKSKSGNFEKTLTGKTLIGETSTFFLSQSHASFSLCWSRGFLPCSGLGCEGEGEGAVEGRESGRQFERRGGGGYGGPLCGAYRGGLRGGFNNGEDDGKLPPQRVFEHHSGIGRGSEVKSNAKGLAVGTGELKVMTLINMFFLLAL</sequence>
<feature type="compositionally biased region" description="Basic and acidic residues" evidence="2">
    <location>
        <begin position="38"/>
        <end position="47"/>
    </location>
</feature>
<evidence type="ECO:0000313" key="3">
    <source>
        <dbReference type="EMBL" id="SPD01249.1"/>
    </source>
</evidence>
<protein>
    <submittedName>
        <fullName evidence="3">Uncharacterized protein</fullName>
    </submittedName>
</protein>
<dbReference type="PANTHER" id="PTHR47882">
    <property type="entry name" value="BIOGENESIS OF LYSOSOME-RELATED ORGANELLES COMPLEX 1 SUBUNIT 2"/>
    <property type="match status" value="1"/>
</dbReference>
<dbReference type="EMBL" id="OIVN01002177">
    <property type="protein sequence ID" value="SPD01249.1"/>
    <property type="molecule type" value="Genomic_DNA"/>
</dbReference>
<name>A0A2N9GPA9_FAGSY</name>
<feature type="compositionally biased region" description="Basic and acidic residues" evidence="2">
    <location>
        <begin position="70"/>
        <end position="83"/>
    </location>
</feature>
<evidence type="ECO:0000256" key="1">
    <source>
        <dbReference type="ARBA" id="ARBA00008468"/>
    </source>
</evidence>
<dbReference type="Pfam" id="PF10046">
    <property type="entry name" value="BLOC1_2"/>
    <property type="match status" value="1"/>
</dbReference>